<keyword evidence="3" id="KW-0010">Activator</keyword>
<dbReference type="SMART" id="SM00100">
    <property type="entry name" value="cNMP"/>
    <property type="match status" value="1"/>
</dbReference>
<dbReference type="InterPro" id="IPR012318">
    <property type="entry name" value="HTH_CRP"/>
</dbReference>
<evidence type="ECO:0000256" key="2">
    <source>
        <dbReference type="ARBA" id="ARBA00023125"/>
    </source>
</evidence>
<dbReference type="PANTHER" id="PTHR24567">
    <property type="entry name" value="CRP FAMILY TRANSCRIPTIONAL REGULATORY PROTEIN"/>
    <property type="match status" value="1"/>
</dbReference>
<dbReference type="PRINTS" id="PR00034">
    <property type="entry name" value="HTHCRP"/>
</dbReference>
<gene>
    <name evidence="7" type="ORF">DFR56_105185</name>
</gene>
<dbReference type="AlphaFoldDB" id="A0A2V3W384"/>
<dbReference type="InterPro" id="IPR000595">
    <property type="entry name" value="cNMP-bd_dom"/>
</dbReference>
<dbReference type="Pfam" id="PF13545">
    <property type="entry name" value="HTH_Crp_2"/>
    <property type="match status" value="1"/>
</dbReference>
<keyword evidence="1" id="KW-0805">Transcription regulation</keyword>
<dbReference type="RefSeq" id="WP_244916466.1">
    <property type="nucleotide sequence ID" value="NZ_JBHUHB010000001.1"/>
</dbReference>
<dbReference type="Pfam" id="PF00027">
    <property type="entry name" value="cNMP_binding"/>
    <property type="match status" value="1"/>
</dbReference>
<dbReference type="InterPro" id="IPR036390">
    <property type="entry name" value="WH_DNA-bd_sf"/>
</dbReference>
<dbReference type="InterPro" id="IPR050397">
    <property type="entry name" value="Env_Response_Regulators"/>
</dbReference>
<dbReference type="EMBL" id="QJJQ01000005">
    <property type="protein sequence ID" value="PXW87541.1"/>
    <property type="molecule type" value="Genomic_DNA"/>
</dbReference>
<proteinExistence type="predicted"/>
<dbReference type="PANTHER" id="PTHR24567:SF26">
    <property type="entry name" value="REGULATORY PROTEIN YEIL"/>
    <property type="match status" value="1"/>
</dbReference>
<sequence length="216" mass="24892">MVTNSTVQKESSESIKELFYKYGNLQRFSTGSFVYMKGDTPVASYLIEKGLLKVCQLTEKGQNVTFFVRKNGDAFGFAELILQRNHPCYAQCLQKCEIWVLDAEIIQKKMKEDLEINNAVLYLMTDRLLHQQSTVELLSSKSVAGRLAWFLEQISVPDENGHLFVDLMLTHEEISNIIGCSRQTVTELLGKWKAEGKILYERKKLVIRDEQFLEHM</sequence>
<evidence type="ECO:0000256" key="1">
    <source>
        <dbReference type="ARBA" id="ARBA00023015"/>
    </source>
</evidence>
<dbReference type="CDD" id="cd00038">
    <property type="entry name" value="CAP_ED"/>
    <property type="match status" value="1"/>
</dbReference>
<keyword evidence="2" id="KW-0238">DNA-binding</keyword>
<evidence type="ECO:0000256" key="3">
    <source>
        <dbReference type="ARBA" id="ARBA00023159"/>
    </source>
</evidence>
<dbReference type="GO" id="GO:0003677">
    <property type="term" value="F:DNA binding"/>
    <property type="evidence" value="ECO:0007669"/>
    <property type="project" value="UniProtKB-KW"/>
</dbReference>
<protein>
    <submittedName>
        <fullName evidence="7">Crp/Fnr family transcriptional regulator</fullName>
    </submittedName>
</protein>
<dbReference type="PROSITE" id="PS51063">
    <property type="entry name" value="HTH_CRP_2"/>
    <property type="match status" value="1"/>
</dbReference>
<dbReference type="InterPro" id="IPR018490">
    <property type="entry name" value="cNMP-bd_dom_sf"/>
</dbReference>
<evidence type="ECO:0000313" key="8">
    <source>
        <dbReference type="Proteomes" id="UP000247978"/>
    </source>
</evidence>
<evidence type="ECO:0000259" key="6">
    <source>
        <dbReference type="PROSITE" id="PS51063"/>
    </source>
</evidence>
<dbReference type="GO" id="GO:0003700">
    <property type="term" value="F:DNA-binding transcription factor activity"/>
    <property type="evidence" value="ECO:0007669"/>
    <property type="project" value="TreeGrafter"/>
</dbReference>
<dbReference type="PROSITE" id="PS50042">
    <property type="entry name" value="CNMP_BINDING_3"/>
    <property type="match status" value="1"/>
</dbReference>
<keyword evidence="4" id="KW-0804">Transcription</keyword>
<feature type="domain" description="Cyclic nucleotide-binding" evidence="5">
    <location>
        <begin position="28"/>
        <end position="108"/>
    </location>
</feature>
<reference evidence="7 8" key="1">
    <citation type="submission" date="2018-05" db="EMBL/GenBank/DDBJ databases">
        <title>Genomic Encyclopedia of Type Strains, Phase IV (KMG-IV): sequencing the most valuable type-strain genomes for metagenomic binning, comparative biology and taxonomic classification.</title>
        <authorList>
            <person name="Goeker M."/>
        </authorList>
    </citation>
    <scope>NUCLEOTIDE SEQUENCE [LARGE SCALE GENOMIC DNA]</scope>
    <source>
        <strain evidence="7 8">DSM 28556</strain>
    </source>
</reference>
<dbReference type="GO" id="GO:0005829">
    <property type="term" value="C:cytosol"/>
    <property type="evidence" value="ECO:0007669"/>
    <property type="project" value="TreeGrafter"/>
</dbReference>
<dbReference type="SUPFAM" id="SSF51206">
    <property type="entry name" value="cAMP-binding domain-like"/>
    <property type="match status" value="1"/>
</dbReference>
<evidence type="ECO:0000259" key="5">
    <source>
        <dbReference type="PROSITE" id="PS50042"/>
    </source>
</evidence>
<dbReference type="SUPFAM" id="SSF46785">
    <property type="entry name" value="Winged helix' DNA-binding domain"/>
    <property type="match status" value="1"/>
</dbReference>
<name>A0A2V3W384_9BACI</name>
<dbReference type="InterPro" id="IPR014710">
    <property type="entry name" value="RmlC-like_jellyroll"/>
</dbReference>
<accession>A0A2V3W384</accession>
<feature type="domain" description="HTH crp-type" evidence="6">
    <location>
        <begin position="141"/>
        <end position="211"/>
    </location>
</feature>
<dbReference type="Proteomes" id="UP000247978">
    <property type="component" value="Unassembled WGS sequence"/>
</dbReference>
<comment type="caution">
    <text evidence="7">The sequence shown here is derived from an EMBL/GenBank/DDBJ whole genome shotgun (WGS) entry which is preliminary data.</text>
</comment>
<keyword evidence="8" id="KW-1185">Reference proteome</keyword>
<dbReference type="Gene3D" id="2.60.120.10">
    <property type="entry name" value="Jelly Rolls"/>
    <property type="match status" value="1"/>
</dbReference>
<evidence type="ECO:0000256" key="4">
    <source>
        <dbReference type="ARBA" id="ARBA00023163"/>
    </source>
</evidence>
<evidence type="ECO:0000313" key="7">
    <source>
        <dbReference type="EMBL" id="PXW87541.1"/>
    </source>
</evidence>
<dbReference type="SMART" id="SM00419">
    <property type="entry name" value="HTH_CRP"/>
    <property type="match status" value="1"/>
</dbReference>
<organism evidence="7 8">
    <name type="scientific">Pseudogracilibacillus auburnensis</name>
    <dbReference type="NCBI Taxonomy" id="1494959"/>
    <lineage>
        <taxon>Bacteria</taxon>
        <taxon>Bacillati</taxon>
        <taxon>Bacillota</taxon>
        <taxon>Bacilli</taxon>
        <taxon>Bacillales</taxon>
        <taxon>Bacillaceae</taxon>
        <taxon>Pseudogracilibacillus</taxon>
    </lineage>
</organism>